<dbReference type="EMBL" id="LR699554">
    <property type="protein sequence ID" value="VVD31770.1"/>
    <property type="molecule type" value="Genomic_DNA"/>
</dbReference>
<proteinExistence type="predicted"/>
<reference evidence="1 2" key="1">
    <citation type="submission" date="2019-08" db="EMBL/GenBank/DDBJ databases">
        <authorList>
            <person name="Herpell B J."/>
        </authorList>
    </citation>
    <scope>NUCLEOTIDE SEQUENCE [LARGE SCALE GENOMIC DNA]</scope>
    <source>
        <strain evidence="2">Msb3</strain>
    </source>
</reference>
<keyword evidence="2" id="KW-1185">Reference proteome</keyword>
<dbReference type="AlphaFoldDB" id="A0A5Q4ZS36"/>
<dbReference type="Proteomes" id="UP000325811">
    <property type="component" value="Chromosome II"/>
</dbReference>
<evidence type="ECO:0000313" key="1">
    <source>
        <dbReference type="EMBL" id="VVD31770.1"/>
    </source>
</evidence>
<evidence type="ECO:0000313" key="2">
    <source>
        <dbReference type="Proteomes" id="UP000325811"/>
    </source>
</evidence>
<accession>A0A5Q4ZS36</accession>
<organism evidence="1 2">
    <name type="scientific">Paraburkholderia dioscoreae</name>
    <dbReference type="NCBI Taxonomy" id="2604047"/>
    <lineage>
        <taxon>Bacteria</taxon>
        <taxon>Pseudomonadati</taxon>
        <taxon>Pseudomonadota</taxon>
        <taxon>Betaproteobacteria</taxon>
        <taxon>Burkholderiales</taxon>
        <taxon>Burkholderiaceae</taxon>
        <taxon>Paraburkholderia</taxon>
    </lineage>
</organism>
<dbReference type="KEGG" id="pdio:PDMSB3_0467.1"/>
<gene>
    <name evidence="1" type="ORF">PDMSB3_0467</name>
</gene>
<protein>
    <submittedName>
        <fullName evidence="1">Uncharacterized protein</fullName>
    </submittedName>
</protein>
<sequence length="57" mass="6349">MSIPHRPPNIGPPRFPTRCGAGKLPFPSTEKGQHIRHVFCKALKLTAIRVPFLQVTC</sequence>
<name>A0A5Q4ZS36_9BURK</name>